<protein>
    <submittedName>
        <fullName evidence="2">Uncharacterized protein</fullName>
    </submittedName>
</protein>
<sequence length="662" mass="75232">MKIELAKIDDRMAPTGKAILRSLQNDTLPIVDLVVRESFQNSLDATLPDADMTEIDVDINRIKTANIAKHFELVDKQLLRKFPEDSLMMSISDRNTTGLRGVIDSTDGDKLNDSNIYKLIYGINMNQEREDAGGSWGLGKTSFFRIGSGIVIYYTRIKLDNGQYEERLAACLIEDSSAKDPLLPENDRGIAWWGERQAKLIGTFNHTGKTIPITDKKKIYKFLSDFNLEPYREKETGTRIIIPFIDESKLVVKEEGSKHYYGDNNLDDSVTQAIQRWYFPRILNEKYQNVLENSMLLPRVNGKTITPIVFSPTYVWFYKIYTSALIGKSQDKQINVKPIYLKQMGMKDTSTPIGHVAYVVLNRNQLKMTPPDNRHSPLAYIGEQEKNNQNGVKIMGYCRKPGMVIEYNIGDSDWLKSVPVEENQFVLAFFVPNSDEKMHSRYQSTYNVLENYLRDTEQADHASWKDIIKGSRKITIVSRTKKEVNKAITDELIEAAPTVTSSRTSALGRKFGKQVLPGSNFGQSAHRKTTNKKQSTQRGKRNPGISVDSYRPIDNTTIEISYTVQIPKDSESKIHIVVDAVDANINEKKWLSTFGSRFPFEIDQHKINIDNKNIEYVDIDKKAGFALRNTANSLQTVSSTIVLNIHDVTMTPKLLVKQNNKG</sequence>
<dbReference type="AlphaFoldDB" id="A0A1S8KPK2"/>
<comment type="caution">
    <text evidence="2">The sequence shown here is derived from an EMBL/GenBank/DDBJ whole genome shotgun (WGS) entry which is preliminary data.</text>
</comment>
<feature type="region of interest" description="Disordered" evidence="1">
    <location>
        <begin position="517"/>
        <end position="547"/>
    </location>
</feature>
<gene>
    <name evidence="2" type="ORF">BWX42_06830</name>
</gene>
<dbReference type="Proteomes" id="UP000190409">
    <property type="component" value="Unassembled WGS sequence"/>
</dbReference>
<organism evidence="2 3">
    <name type="scientific">Dolosigranulum pigrum</name>
    <dbReference type="NCBI Taxonomy" id="29394"/>
    <lineage>
        <taxon>Bacteria</taxon>
        <taxon>Bacillati</taxon>
        <taxon>Bacillota</taxon>
        <taxon>Bacilli</taxon>
        <taxon>Lactobacillales</taxon>
        <taxon>Carnobacteriaceae</taxon>
        <taxon>Dolosigranulum</taxon>
    </lineage>
</organism>
<evidence type="ECO:0000256" key="1">
    <source>
        <dbReference type="SAM" id="MobiDB-lite"/>
    </source>
</evidence>
<name>A0A1S8KPK2_9LACT</name>
<evidence type="ECO:0000313" key="3">
    <source>
        <dbReference type="Proteomes" id="UP000190409"/>
    </source>
</evidence>
<reference evidence="2 3" key="1">
    <citation type="submission" date="2017-01" db="EMBL/GenBank/DDBJ databases">
        <title>Complete Genome Sequence of Dolosigranulum pigrum isolated from a Patient with interstitial lung disease.</title>
        <authorList>
            <person name="Mukhopadhyay R."/>
            <person name="Joaquin J."/>
            <person name="Hogue R."/>
            <person name="Fitzgerald S."/>
            <person name="Jospin G."/>
            <person name="Eisen J.A."/>
            <person name="Chaturvedi V."/>
        </authorList>
    </citation>
    <scope>NUCLEOTIDE SEQUENCE [LARGE SCALE GENOMIC DNA]</scope>
    <source>
        <strain evidence="2 3">15S00348</strain>
    </source>
</reference>
<dbReference type="EMBL" id="MUYF01000003">
    <property type="protein sequence ID" value="OOL81471.1"/>
    <property type="molecule type" value="Genomic_DNA"/>
</dbReference>
<accession>A0A1S8KPK2</accession>
<evidence type="ECO:0000313" key="2">
    <source>
        <dbReference type="EMBL" id="OOL81471.1"/>
    </source>
</evidence>
<proteinExistence type="predicted"/>